<keyword evidence="1 3" id="KW-0963">Cytoplasm</keyword>
<comment type="function">
    <text evidence="3">Required for maturation of 30S ribosomal subunits.</text>
</comment>
<dbReference type="InterPro" id="IPR028989">
    <property type="entry name" value="RimP_N"/>
</dbReference>
<dbReference type="OrthoDB" id="9805006at2"/>
<dbReference type="CDD" id="cd01734">
    <property type="entry name" value="YlxS_C"/>
    <property type="match status" value="1"/>
</dbReference>
<dbReference type="Proteomes" id="UP000183190">
    <property type="component" value="Unassembled WGS sequence"/>
</dbReference>
<feature type="domain" description="Ribosome maturation factor RimP N-terminal" evidence="4">
    <location>
        <begin position="16"/>
        <end position="88"/>
    </location>
</feature>
<dbReference type="InterPro" id="IPR028998">
    <property type="entry name" value="RimP_C"/>
</dbReference>
<dbReference type="RefSeq" id="WP_074718413.1">
    <property type="nucleotide sequence ID" value="NZ_FNWV01000013.1"/>
</dbReference>
<evidence type="ECO:0000256" key="1">
    <source>
        <dbReference type="ARBA" id="ARBA00022490"/>
    </source>
</evidence>
<dbReference type="AlphaFoldDB" id="A0A1H6L1M7"/>
<evidence type="ECO:0000259" key="5">
    <source>
        <dbReference type="Pfam" id="PF17384"/>
    </source>
</evidence>
<dbReference type="FunFam" id="3.30.300.70:FF:000001">
    <property type="entry name" value="Ribosome maturation factor RimP"/>
    <property type="match status" value="1"/>
</dbReference>
<dbReference type="InterPro" id="IPR003728">
    <property type="entry name" value="Ribosome_maturation_RimP"/>
</dbReference>
<dbReference type="GO" id="GO:0006412">
    <property type="term" value="P:translation"/>
    <property type="evidence" value="ECO:0007669"/>
    <property type="project" value="TreeGrafter"/>
</dbReference>
<dbReference type="SUPFAM" id="SSF74942">
    <property type="entry name" value="YhbC-like, C-terminal domain"/>
    <property type="match status" value="1"/>
</dbReference>
<dbReference type="GO" id="GO:0000028">
    <property type="term" value="P:ribosomal small subunit assembly"/>
    <property type="evidence" value="ECO:0007669"/>
    <property type="project" value="TreeGrafter"/>
</dbReference>
<evidence type="ECO:0000313" key="7">
    <source>
        <dbReference type="Proteomes" id="UP000183190"/>
    </source>
</evidence>
<dbReference type="EMBL" id="FNWV01000013">
    <property type="protein sequence ID" value="SEH80153.1"/>
    <property type="molecule type" value="Genomic_DNA"/>
</dbReference>
<protein>
    <recommendedName>
        <fullName evidence="3">Ribosome maturation factor RimP</fullName>
    </recommendedName>
</protein>
<evidence type="ECO:0000256" key="2">
    <source>
        <dbReference type="ARBA" id="ARBA00022517"/>
    </source>
</evidence>
<dbReference type="HAMAP" id="MF_01077">
    <property type="entry name" value="RimP"/>
    <property type="match status" value="1"/>
</dbReference>
<dbReference type="InterPro" id="IPR036847">
    <property type="entry name" value="RimP_C_sf"/>
</dbReference>
<feature type="domain" description="Ribosome maturation factor RimP C-terminal" evidence="5">
    <location>
        <begin position="91"/>
        <end position="157"/>
    </location>
</feature>
<dbReference type="SUPFAM" id="SSF75420">
    <property type="entry name" value="YhbC-like, N-terminal domain"/>
    <property type="match status" value="1"/>
</dbReference>
<organism evidence="6 7">
    <name type="scientific">Ruminococcus flavefaciens</name>
    <dbReference type="NCBI Taxonomy" id="1265"/>
    <lineage>
        <taxon>Bacteria</taxon>
        <taxon>Bacillati</taxon>
        <taxon>Bacillota</taxon>
        <taxon>Clostridia</taxon>
        <taxon>Eubacteriales</taxon>
        <taxon>Oscillospiraceae</taxon>
        <taxon>Ruminococcus</taxon>
    </lineage>
</organism>
<dbReference type="GO" id="GO:0005829">
    <property type="term" value="C:cytosol"/>
    <property type="evidence" value="ECO:0007669"/>
    <property type="project" value="TreeGrafter"/>
</dbReference>
<dbReference type="Pfam" id="PF17384">
    <property type="entry name" value="DUF150_C"/>
    <property type="match status" value="1"/>
</dbReference>
<name>A0A1H6L1M7_RUMFL</name>
<comment type="subcellular location">
    <subcellularLocation>
        <location evidence="3">Cytoplasm</location>
    </subcellularLocation>
</comment>
<dbReference type="PANTHER" id="PTHR33867:SF1">
    <property type="entry name" value="RIBOSOME MATURATION FACTOR RIMP"/>
    <property type="match status" value="1"/>
</dbReference>
<dbReference type="PANTHER" id="PTHR33867">
    <property type="entry name" value="RIBOSOME MATURATION FACTOR RIMP"/>
    <property type="match status" value="1"/>
</dbReference>
<proteinExistence type="inferred from homology"/>
<dbReference type="Gene3D" id="2.30.30.180">
    <property type="entry name" value="Ribosome maturation factor RimP, C-terminal domain"/>
    <property type="match status" value="1"/>
</dbReference>
<evidence type="ECO:0000256" key="3">
    <source>
        <dbReference type="HAMAP-Rule" id="MF_01077"/>
    </source>
</evidence>
<keyword evidence="2 3" id="KW-0690">Ribosome biogenesis</keyword>
<dbReference type="InterPro" id="IPR035956">
    <property type="entry name" value="RimP_N_sf"/>
</dbReference>
<gene>
    <name evidence="3" type="primary">rimP</name>
    <name evidence="6" type="ORF">SAMN02910265_02775</name>
</gene>
<reference evidence="6 7" key="1">
    <citation type="submission" date="2016-10" db="EMBL/GenBank/DDBJ databases">
        <authorList>
            <person name="de Groot N.N."/>
        </authorList>
    </citation>
    <scope>NUCLEOTIDE SEQUENCE [LARGE SCALE GENOMIC DNA]</scope>
    <source>
        <strain evidence="6 7">YAD2003</strain>
    </source>
</reference>
<comment type="similarity">
    <text evidence="3">Belongs to the RimP family.</text>
</comment>
<evidence type="ECO:0000259" key="4">
    <source>
        <dbReference type="Pfam" id="PF02576"/>
    </source>
</evidence>
<accession>A0A1H6L1M7</accession>
<dbReference type="Pfam" id="PF02576">
    <property type="entry name" value="RimP_N"/>
    <property type="match status" value="1"/>
</dbReference>
<dbReference type="Gene3D" id="3.30.300.70">
    <property type="entry name" value="RimP-like superfamily, N-terminal"/>
    <property type="match status" value="1"/>
</dbReference>
<sequence length="157" mass="17856">MKFKKFGGTEQKVYDLIKPITDELGYYLWDVCYEKEGAMWYLRVFIDQDEGITIADCERANAPISDILDEKDPIAQSYMLEVGSAGLERELVKEEHFEVCQGDDVKIRFIRAVDGEKEIVAKLVGADKEGVTVALESGEEKKFPLADIAFVKLYLDF</sequence>
<evidence type="ECO:0000313" key="6">
    <source>
        <dbReference type="EMBL" id="SEH80153.1"/>
    </source>
</evidence>